<proteinExistence type="predicted"/>
<dbReference type="EMBL" id="JAHRIO010040829">
    <property type="protein sequence ID" value="MEQ2171638.1"/>
    <property type="molecule type" value="Genomic_DNA"/>
</dbReference>
<evidence type="ECO:0000313" key="3">
    <source>
        <dbReference type="Proteomes" id="UP001476798"/>
    </source>
</evidence>
<evidence type="ECO:0000313" key="2">
    <source>
        <dbReference type="EMBL" id="MEQ2171638.1"/>
    </source>
</evidence>
<feature type="region of interest" description="Disordered" evidence="1">
    <location>
        <begin position="231"/>
        <end position="253"/>
    </location>
</feature>
<gene>
    <name evidence="2" type="ORF">GOODEAATRI_012945</name>
</gene>
<evidence type="ECO:0000256" key="1">
    <source>
        <dbReference type="SAM" id="MobiDB-lite"/>
    </source>
</evidence>
<keyword evidence="3" id="KW-1185">Reference proteome</keyword>
<dbReference type="Proteomes" id="UP001476798">
    <property type="component" value="Unassembled WGS sequence"/>
</dbReference>
<name>A0ABV0NJR2_9TELE</name>
<feature type="compositionally biased region" description="Pro residues" evidence="1">
    <location>
        <begin position="231"/>
        <end position="241"/>
    </location>
</feature>
<reference evidence="2 3" key="1">
    <citation type="submission" date="2021-06" db="EMBL/GenBank/DDBJ databases">
        <authorList>
            <person name="Palmer J.M."/>
        </authorList>
    </citation>
    <scope>NUCLEOTIDE SEQUENCE [LARGE SCALE GENOMIC DNA]</scope>
    <source>
        <strain evidence="2 3">GA_2019</strain>
        <tissue evidence="2">Muscle</tissue>
    </source>
</reference>
<organism evidence="2 3">
    <name type="scientific">Goodea atripinnis</name>
    <dbReference type="NCBI Taxonomy" id="208336"/>
    <lineage>
        <taxon>Eukaryota</taxon>
        <taxon>Metazoa</taxon>
        <taxon>Chordata</taxon>
        <taxon>Craniata</taxon>
        <taxon>Vertebrata</taxon>
        <taxon>Euteleostomi</taxon>
        <taxon>Actinopterygii</taxon>
        <taxon>Neopterygii</taxon>
        <taxon>Teleostei</taxon>
        <taxon>Neoteleostei</taxon>
        <taxon>Acanthomorphata</taxon>
        <taxon>Ovalentaria</taxon>
        <taxon>Atherinomorphae</taxon>
        <taxon>Cyprinodontiformes</taxon>
        <taxon>Goodeidae</taxon>
        <taxon>Goodea</taxon>
    </lineage>
</organism>
<sequence length="253" mass="28145">MLPQDHANLRERYARHRAQTLSAWHAIYSGVPGINIVLYSEVVERCCSEEESPAVNLRKAIVAPTCPQTVACSSSTGFGKSNHLYPCCLHEWGGDTLTCSERRLVLRKKPRRHPMTTANTDRMRSPFCLSTFLTLTHTASKATAIVSYCPLVIHKCVSSKALNSRYDKESIQIEKEKLQKRGDVRYPILCDVLKHLWDQHPCRPHAVSVCTKLRGSSHFPGIPAHPAPPIKSPACTHPPPGGREELVNPVPMG</sequence>
<accession>A0ABV0NJR2</accession>
<comment type="caution">
    <text evidence="2">The sequence shown here is derived from an EMBL/GenBank/DDBJ whole genome shotgun (WGS) entry which is preliminary data.</text>
</comment>
<protein>
    <submittedName>
        <fullName evidence="2">Uncharacterized protein</fullName>
    </submittedName>
</protein>